<dbReference type="InterPro" id="IPR029063">
    <property type="entry name" value="SAM-dependent_MTases_sf"/>
</dbReference>
<evidence type="ECO:0000256" key="1">
    <source>
        <dbReference type="ARBA" id="ARBA00022603"/>
    </source>
</evidence>
<dbReference type="OrthoDB" id="16816at2759"/>
<comment type="caution">
    <text evidence="4">The sequence shown here is derived from an EMBL/GenBank/DDBJ whole genome shotgun (WGS) entry which is preliminary data.</text>
</comment>
<accession>A0A811SKT3</accession>
<name>A0A811SKT3_9POAL</name>
<dbReference type="PANTHER" id="PTHR13090">
    <property type="entry name" value="ARGININE-HYDROXYLASE NDUFAF5, MITOCHONDRIAL"/>
    <property type="match status" value="1"/>
</dbReference>
<dbReference type="Pfam" id="PF08241">
    <property type="entry name" value="Methyltransf_11"/>
    <property type="match status" value="1"/>
</dbReference>
<dbReference type="GO" id="GO:0032259">
    <property type="term" value="P:methylation"/>
    <property type="evidence" value="ECO:0007669"/>
    <property type="project" value="UniProtKB-KW"/>
</dbReference>
<keyword evidence="2" id="KW-0808">Transferase</keyword>
<dbReference type="GO" id="GO:0032981">
    <property type="term" value="P:mitochondrial respiratory chain complex I assembly"/>
    <property type="evidence" value="ECO:0007669"/>
    <property type="project" value="TreeGrafter"/>
</dbReference>
<dbReference type="GO" id="GO:0008757">
    <property type="term" value="F:S-adenosylmethionine-dependent methyltransferase activity"/>
    <property type="evidence" value="ECO:0007669"/>
    <property type="project" value="InterPro"/>
</dbReference>
<reference evidence="4" key="1">
    <citation type="submission" date="2020-10" db="EMBL/GenBank/DDBJ databases">
        <authorList>
            <person name="Han B."/>
            <person name="Lu T."/>
            <person name="Zhao Q."/>
            <person name="Huang X."/>
            <person name="Zhao Y."/>
        </authorList>
    </citation>
    <scope>NUCLEOTIDE SEQUENCE</scope>
</reference>
<dbReference type="EMBL" id="CAJGYO010000163">
    <property type="protein sequence ID" value="CAD6341231.1"/>
    <property type="molecule type" value="Genomic_DNA"/>
</dbReference>
<dbReference type="InterPro" id="IPR013216">
    <property type="entry name" value="Methyltransf_11"/>
</dbReference>
<dbReference type="SUPFAM" id="SSF53335">
    <property type="entry name" value="S-adenosyl-L-methionine-dependent methyltransferases"/>
    <property type="match status" value="1"/>
</dbReference>
<dbReference type="Gene3D" id="3.40.50.150">
    <property type="entry name" value="Vaccinia Virus protein VP39"/>
    <property type="match status" value="1"/>
</dbReference>
<dbReference type="AlphaFoldDB" id="A0A811SKT3"/>
<evidence type="ECO:0000256" key="2">
    <source>
        <dbReference type="ARBA" id="ARBA00022679"/>
    </source>
</evidence>
<dbReference type="Proteomes" id="UP000604825">
    <property type="component" value="Unassembled WGS sequence"/>
</dbReference>
<evidence type="ECO:0000313" key="5">
    <source>
        <dbReference type="Proteomes" id="UP000604825"/>
    </source>
</evidence>
<gene>
    <name evidence="4" type="ORF">NCGR_LOCUS65329</name>
</gene>
<dbReference type="GO" id="GO:0005739">
    <property type="term" value="C:mitochondrion"/>
    <property type="evidence" value="ECO:0007669"/>
    <property type="project" value="TreeGrafter"/>
</dbReference>
<dbReference type="CDD" id="cd02440">
    <property type="entry name" value="AdoMet_MTases"/>
    <property type="match status" value="1"/>
</dbReference>
<proteinExistence type="predicted"/>
<protein>
    <recommendedName>
        <fullName evidence="3">Methyltransferase type 11 domain-containing protein</fullName>
    </recommendedName>
</protein>
<organism evidence="4 5">
    <name type="scientific">Miscanthus lutarioriparius</name>
    <dbReference type="NCBI Taxonomy" id="422564"/>
    <lineage>
        <taxon>Eukaryota</taxon>
        <taxon>Viridiplantae</taxon>
        <taxon>Streptophyta</taxon>
        <taxon>Embryophyta</taxon>
        <taxon>Tracheophyta</taxon>
        <taxon>Spermatophyta</taxon>
        <taxon>Magnoliopsida</taxon>
        <taxon>Liliopsida</taxon>
        <taxon>Poales</taxon>
        <taxon>Poaceae</taxon>
        <taxon>PACMAD clade</taxon>
        <taxon>Panicoideae</taxon>
        <taxon>Andropogonodae</taxon>
        <taxon>Andropogoneae</taxon>
        <taxon>Saccharinae</taxon>
        <taxon>Miscanthus</taxon>
    </lineage>
</organism>
<dbReference type="InterPro" id="IPR050602">
    <property type="entry name" value="Malonyl-ACP_OMT"/>
</dbReference>
<keyword evidence="5" id="KW-1185">Reference proteome</keyword>
<evidence type="ECO:0000313" key="4">
    <source>
        <dbReference type="EMBL" id="CAD6341231.1"/>
    </source>
</evidence>
<evidence type="ECO:0000259" key="3">
    <source>
        <dbReference type="Pfam" id="PF08241"/>
    </source>
</evidence>
<sequence length="319" mass="35078">MASSAAAARRLLLLRHRHGHLLPKRHFSSSSAADGLDDGGGGGRVKIFDRDLKRRHRDRAAWAMRETDGLVDAVAENLLDRLEDCRKAFPSALCLGGSAGAVRRLLRGRGGIERLIMMDMSADMVKKWRESENSSGDEPETHFVVGDEEFLPIKESSQDLIISCLGLHWTNDLPGAMIQCRLALQPDGLFLAAILGGETLKSVAGNLLTRAGFTLPGVDVDQYTVKYNNAFELVEHLRAMGETNALFQRNPVLKRDTALATAAIYQSMFGLEDGSIPATFQVIYMTGWREHPSQQKAKRRGSAAISFSDIQKQFGPSEN</sequence>
<keyword evidence="1" id="KW-0489">Methyltransferase</keyword>
<feature type="domain" description="Methyltransferase type 11" evidence="3">
    <location>
        <begin position="93"/>
        <end position="191"/>
    </location>
</feature>
<dbReference type="PANTHER" id="PTHR13090:SF1">
    <property type="entry name" value="ARGININE-HYDROXYLASE NDUFAF5, MITOCHONDRIAL"/>
    <property type="match status" value="1"/>
</dbReference>